<protein>
    <submittedName>
        <fullName evidence="1">Uncharacterized protein</fullName>
    </submittedName>
</protein>
<sequence>MLAFTEFGRDIVDYVREAGFEPEVYEVADDGTGAQTVFAGRVPG</sequence>
<gene>
    <name evidence="1" type="ORF">BZL30_8314</name>
</gene>
<name>A0A1V3WJY4_MYCKA</name>
<dbReference type="AlphaFoldDB" id="A0A1V3WJY4"/>
<accession>A0A1V3WJY4</accession>
<evidence type="ECO:0000313" key="1">
    <source>
        <dbReference type="EMBL" id="OOK66756.1"/>
    </source>
</evidence>
<reference evidence="1 2" key="1">
    <citation type="submission" date="2017-02" db="EMBL/GenBank/DDBJ databases">
        <title>Complete genome sequences of Mycobacterium kansasii strains isolated from rhesus macaques.</title>
        <authorList>
            <person name="Panda A."/>
            <person name="Nagaraj S."/>
            <person name="Zhao X."/>
            <person name="Tettelin H."/>
            <person name="Detolla L.J."/>
        </authorList>
    </citation>
    <scope>NUCLEOTIDE SEQUENCE [LARGE SCALE GENOMIC DNA]</scope>
    <source>
        <strain evidence="1 2">11-3813</strain>
    </source>
</reference>
<organism evidence="1 2">
    <name type="scientific">Mycobacterium kansasii</name>
    <dbReference type="NCBI Taxonomy" id="1768"/>
    <lineage>
        <taxon>Bacteria</taxon>
        <taxon>Bacillati</taxon>
        <taxon>Actinomycetota</taxon>
        <taxon>Actinomycetes</taxon>
        <taxon>Mycobacteriales</taxon>
        <taxon>Mycobacteriaceae</taxon>
        <taxon>Mycobacterium</taxon>
    </lineage>
</organism>
<proteinExistence type="predicted"/>
<dbReference type="Proteomes" id="UP000189229">
    <property type="component" value="Unassembled WGS sequence"/>
</dbReference>
<evidence type="ECO:0000313" key="2">
    <source>
        <dbReference type="Proteomes" id="UP000189229"/>
    </source>
</evidence>
<dbReference type="EMBL" id="MVBM01000009">
    <property type="protein sequence ID" value="OOK66756.1"/>
    <property type="molecule type" value="Genomic_DNA"/>
</dbReference>
<comment type="caution">
    <text evidence="1">The sequence shown here is derived from an EMBL/GenBank/DDBJ whole genome shotgun (WGS) entry which is preliminary data.</text>
</comment>